<comment type="similarity">
    <text evidence="1">Belongs to the DprA/Smf family.</text>
</comment>
<organism evidence="3 4">
    <name type="scientific">Candidatus Shapirobacteria bacterium CG06_land_8_20_14_3_00_40_12</name>
    <dbReference type="NCBI Taxonomy" id="1974881"/>
    <lineage>
        <taxon>Bacteria</taxon>
        <taxon>Candidatus Shapironibacteriota</taxon>
    </lineage>
</organism>
<dbReference type="PANTHER" id="PTHR43022">
    <property type="entry name" value="PROTEIN SMF"/>
    <property type="match status" value="1"/>
</dbReference>
<proteinExistence type="inferred from homology"/>
<reference evidence="4" key="1">
    <citation type="submission" date="2017-09" db="EMBL/GenBank/DDBJ databases">
        <title>Depth-based differentiation of microbial function through sediment-hosted aquifers and enrichment of novel symbionts in the deep terrestrial subsurface.</title>
        <authorList>
            <person name="Probst A.J."/>
            <person name="Ladd B."/>
            <person name="Jarett J.K."/>
            <person name="Geller-Mcgrath D.E."/>
            <person name="Sieber C.M.K."/>
            <person name="Emerson J.B."/>
            <person name="Anantharaman K."/>
            <person name="Thomas B.C."/>
            <person name="Malmstrom R."/>
            <person name="Stieglmeier M."/>
            <person name="Klingl A."/>
            <person name="Woyke T."/>
            <person name="Ryan C.M."/>
            <person name="Banfield J.F."/>
        </authorList>
    </citation>
    <scope>NUCLEOTIDE SEQUENCE [LARGE SCALE GENOMIC DNA]</scope>
</reference>
<dbReference type="GO" id="GO:0009294">
    <property type="term" value="P:DNA-mediated transformation"/>
    <property type="evidence" value="ECO:0007669"/>
    <property type="project" value="InterPro"/>
</dbReference>
<dbReference type="InterPro" id="IPR057666">
    <property type="entry name" value="DrpA_SLOG"/>
</dbReference>
<dbReference type="Proteomes" id="UP000231407">
    <property type="component" value="Unassembled WGS sequence"/>
</dbReference>
<dbReference type="NCBIfam" id="TIGR00732">
    <property type="entry name" value="dprA"/>
    <property type="match status" value="1"/>
</dbReference>
<accession>A0A2M7AT97</accession>
<dbReference type="AlphaFoldDB" id="A0A2M7AT97"/>
<gene>
    <name evidence="3" type="primary">dprA</name>
    <name evidence="3" type="ORF">COS78_00140</name>
</gene>
<evidence type="ECO:0000259" key="2">
    <source>
        <dbReference type="Pfam" id="PF02481"/>
    </source>
</evidence>
<protein>
    <submittedName>
        <fullName evidence="3">DNA-protecting protein DprA</fullName>
    </submittedName>
</protein>
<comment type="caution">
    <text evidence="3">The sequence shown here is derived from an EMBL/GenBank/DDBJ whole genome shotgun (WGS) entry which is preliminary data.</text>
</comment>
<dbReference type="EMBL" id="PEWA01000002">
    <property type="protein sequence ID" value="PIU73845.1"/>
    <property type="molecule type" value="Genomic_DNA"/>
</dbReference>
<evidence type="ECO:0000256" key="1">
    <source>
        <dbReference type="ARBA" id="ARBA00006525"/>
    </source>
</evidence>
<sequence>MKIFKDWPIRIIERKDFPEQLIKVRGCPKKLYYRGSWDNEIFAKSLAIVGSRRMSQYGLAAIKKLVPDLVANGFTIISGFMYGVDMASHRETLECGGKTAAILGGGLDIISPPENETIYLRILENSGLIVSEYEADFMPTVWTFPQRDRIVAGLASLGTLVIEAGLKSGSLITSRFTQEQGKKLFAIPGPINSTLSQGIYFLIKEKGAKIVTDSSDITNQKIKGNQMIIEYGDSLEKKILELLGIEALTTDELCKKLEKNVSTISQKMTVMSMGNKVNESLGKWRLYK</sequence>
<dbReference type="SUPFAM" id="SSF102405">
    <property type="entry name" value="MCP/YpsA-like"/>
    <property type="match status" value="1"/>
</dbReference>
<evidence type="ECO:0000313" key="4">
    <source>
        <dbReference type="Proteomes" id="UP000231407"/>
    </source>
</evidence>
<name>A0A2M7AT97_9BACT</name>
<evidence type="ECO:0000313" key="3">
    <source>
        <dbReference type="EMBL" id="PIU73845.1"/>
    </source>
</evidence>
<dbReference type="Pfam" id="PF02481">
    <property type="entry name" value="DNA_processg_A"/>
    <property type="match status" value="1"/>
</dbReference>
<feature type="domain" description="Smf/DprA SLOG" evidence="2">
    <location>
        <begin position="11"/>
        <end position="219"/>
    </location>
</feature>
<dbReference type="Gene3D" id="3.40.50.450">
    <property type="match status" value="1"/>
</dbReference>
<dbReference type="InterPro" id="IPR003488">
    <property type="entry name" value="DprA"/>
</dbReference>
<dbReference type="PANTHER" id="PTHR43022:SF1">
    <property type="entry name" value="PROTEIN SMF"/>
    <property type="match status" value="1"/>
</dbReference>